<feature type="chain" id="PRO_5042234643" evidence="3">
    <location>
        <begin position="17"/>
        <end position="210"/>
    </location>
</feature>
<keyword evidence="2" id="KW-0472">Membrane</keyword>
<feature type="compositionally biased region" description="Low complexity" evidence="1">
    <location>
        <begin position="25"/>
        <end position="44"/>
    </location>
</feature>
<protein>
    <submittedName>
        <fullName evidence="4">Uncharacterized protein</fullName>
    </submittedName>
</protein>
<proteinExistence type="predicted"/>
<evidence type="ECO:0000313" key="4">
    <source>
        <dbReference type="EMBL" id="KAK2576907.1"/>
    </source>
</evidence>
<organism evidence="4 5">
    <name type="scientific">Odynerus spinipes</name>
    <dbReference type="NCBI Taxonomy" id="1348599"/>
    <lineage>
        <taxon>Eukaryota</taxon>
        <taxon>Metazoa</taxon>
        <taxon>Ecdysozoa</taxon>
        <taxon>Arthropoda</taxon>
        <taxon>Hexapoda</taxon>
        <taxon>Insecta</taxon>
        <taxon>Pterygota</taxon>
        <taxon>Neoptera</taxon>
        <taxon>Endopterygota</taxon>
        <taxon>Hymenoptera</taxon>
        <taxon>Apocrita</taxon>
        <taxon>Aculeata</taxon>
        <taxon>Vespoidea</taxon>
        <taxon>Vespidae</taxon>
        <taxon>Eumeninae</taxon>
        <taxon>Odynerus</taxon>
    </lineage>
</organism>
<comment type="caution">
    <text evidence="4">The sequence shown here is derived from an EMBL/GenBank/DDBJ whole genome shotgun (WGS) entry which is preliminary data.</text>
</comment>
<reference evidence="4" key="2">
    <citation type="journal article" date="2023" name="Commun. Biol.">
        <title>Intrasexual cuticular hydrocarbon dimorphism in a wasp sheds light on hydrocarbon biosynthesis genes in Hymenoptera.</title>
        <authorList>
            <person name="Moris V.C."/>
            <person name="Podsiadlowski L."/>
            <person name="Martin S."/>
            <person name="Oeyen J.P."/>
            <person name="Donath A."/>
            <person name="Petersen M."/>
            <person name="Wilbrandt J."/>
            <person name="Misof B."/>
            <person name="Liedtke D."/>
            <person name="Thamm M."/>
            <person name="Scheiner R."/>
            <person name="Schmitt T."/>
            <person name="Niehuis O."/>
        </authorList>
    </citation>
    <scope>NUCLEOTIDE SEQUENCE</scope>
    <source>
        <strain evidence="4">GBR_01_08_01A</strain>
    </source>
</reference>
<reference evidence="4" key="1">
    <citation type="submission" date="2021-08" db="EMBL/GenBank/DDBJ databases">
        <authorList>
            <person name="Misof B."/>
            <person name="Oliver O."/>
            <person name="Podsiadlowski L."/>
            <person name="Donath A."/>
            <person name="Peters R."/>
            <person name="Mayer C."/>
            <person name="Rust J."/>
            <person name="Gunkel S."/>
            <person name="Lesny P."/>
            <person name="Martin S."/>
            <person name="Oeyen J.P."/>
            <person name="Petersen M."/>
            <person name="Panagiotis P."/>
            <person name="Wilbrandt J."/>
            <person name="Tanja T."/>
        </authorList>
    </citation>
    <scope>NUCLEOTIDE SEQUENCE</scope>
    <source>
        <strain evidence="4">GBR_01_08_01A</strain>
        <tissue evidence="4">Thorax + abdomen</tissue>
    </source>
</reference>
<dbReference type="Proteomes" id="UP001258017">
    <property type="component" value="Unassembled WGS sequence"/>
</dbReference>
<keyword evidence="3" id="KW-0732">Signal</keyword>
<keyword evidence="5" id="KW-1185">Reference proteome</keyword>
<keyword evidence="2" id="KW-1133">Transmembrane helix</keyword>
<feature type="region of interest" description="Disordered" evidence="1">
    <location>
        <begin position="22"/>
        <end position="44"/>
    </location>
</feature>
<dbReference type="EMBL" id="JAIFRP010004405">
    <property type="protein sequence ID" value="KAK2576907.1"/>
    <property type="molecule type" value="Genomic_DNA"/>
</dbReference>
<feature type="transmembrane region" description="Helical" evidence="2">
    <location>
        <begin position="126"/>
        <end position="158"/>
    </location>
</feature>
<evidence type="ECO:0000256" key="3">
    <source>
        <dbReference type="SAM" id="SignalP"/>
    </source>
</evidence>
<evidence type="ECO:0000313" key="5">
    <source>
        <dbReference type="Proteomes" id="UP001258017"/>
    </source>
</evidence>
<evidence type="ECO:0000256" key="2">
    <source>
        <dbReference type="SAM" id="Phobius"/>
    </source>
</evidence>
<sequence>MLRALIIAVLIGSGLAGSIVKRSDNGQQSQPQQQSQQSTSTQNQISNQLQTYPSSQGNQLPSMQYQYPSYPEYSDSGYGLRSGLEGYLVPITTSSHDKHEWSSGLVTSLIPFASNVMTYGAQVGTYLLHFLLALVVGGVVTTLVCTFTPVCSISFLGLSLSKYGVKEQVADLARTYITPESVNAATVLVTKAIDKYNAMQRERREKPKQE</sequence>
<evidence type="ECO:0000256" key="1">
    <source>
        <dbReference type="SAM" id="MobiDB-lite"/>
    </source>
</evidence>
<name>A0AAD9RBY6_9HYME</name>
<feature type="signal peptide" evidence="3">
    <location>
        <begin position="1"/>
        <end position="16"/>
    </location>
</feature>
<dbReference type="AlphaFoldDB" id="A0AAD9RBY6"/>
<keyword evidence="2" id="KW-0812">Transmembrane</keyword>
<gene>
    <name evidence="4" type="ORF">KPH14_005529</name>
</gene>
<accession>A0AAD9RBY6</accession>